<dbReference type="AlphaFoldDB" id="A0A8S1VTE5"/>
<comment type="caution">
    <text evidence="2">The sequence shown here is derived from an EMBL/GenBank/DDBJ whole genome shotgun (WGS) entry which is preliminary data.</text>
</comment>
<name>A0A8S1VTE5_9CILI</name>
<keyword evidence="3" id="KW-1185">Reference proteome</keyword>
<dbReference type="InterPro" id="IPR001680">
    <property type="entry name" value="WD40_rpt"/>
</dbReference>
<evidence type="ECO:0000313" key="3">
    <source>
        <dbReference type="Proteomes" id="UP000689195"/>
    </source>
</evidence>
<evidence type="ECO:0000256" key="1">
    <source>
        <dbReference type="PROSITE-ProRule" id="PRU00221"/>
    </source>
</evidence>
<organism evidence="2 3">
    <name type="scientific">Paramecium pentaurelia</name>
    <dbReference type="NCBI Taxonomy" id="43138"/>
    <lineage>
        <taxon>Eukaryota</taxon>
        <taxon>Sar</taxon>
        <taxon>Alveolata</taxon>
        <taxon>Ciliophora</taxon>
        <taxon>Intramacronucleata</taxon>
        <taxon>Oligohymenophorea</taxon>
        <taxon>Peniculida</taxon>
        <taxon>Parameciidae</taxon>
        <taxon>Paramecium</taxon>
    </lineage>
</organism>
<evidence type="ECO:0000313" key="2">
    <source>
        <dbReference type="EMBL" id="CAD8179365.1"/>
    </source>
</evidence>
<dbReference type="PANTHER" id="PTHR19920">
    <property type="entry name" value="WD40 PROTEIN CIAO1"/>
    <property type="match status" value="1"/>
</dbReference>
<dbReference type="Proteomes" id="UP000689195">
    <property type="component" value="Unassembled WGS sequence"/>
</dbReference>
<dbReference type="PANTHER" id="PTHR19920:SF0">
    <property type="entry name" value="CYTOSOLIC IRON-SULFUR PROTEIN ASSEMBLY PROTEIN CIAO1-RELATED"/>
    <property type="match status" value="1"/>
</dbReference>
<keyword evidence="1" id="KW-0853">WD repeat</keyword>
<dbReference type="OrthoDB" id="71437at2759"/>
<dbReference type="GO" id="GO:0016226">
    <property type="term" value="P:iron-sulfur cluster assembly"/>
    <property type="evidence" value="ECO:0007669"/>
    <property type="project" value="TreeGrafter"/>
</dbReference>
<protein>
    <submittedName>
        <fullName evidence="2">Uncharacterized protein</fullName>
    </submittedName>
</protein>
<dbReference type="SMART" id="SM00320">
    <property type="entry name" value="WD40"/>
    <property type="match status" value="1"/>
</dbReference>
<sequence>MILQLTTKFKQDLLGKINGPVQVRSFYPRQIICFGMDGLDIYQAKIFSQMKFIKAQYQPFHELREELDTRFESEKNRGSLNLKINNLIYLTMPKALFMLTMQLWAFQKINLICQMIIWSINQNNLCEYKQKLDGHVNFIRYVLINKTYDLIISGSDDRTIKFWQKKFQWNCKQTINDHNNRVLALCINEQQNKLIKCSEEIQYQSLNFQNQTEDGL</sequence>
<dbReference type="GO" id="GO:0097361">
    <property type="term" value="C:cytosolic [4Fe-4S] assembly targeting complex"/>
    <property type="evidence" value="ECO:0007669"/>
    <property type="project" value="TreeGrafter"/>
</dbReference>
<accession>A0A8S1VTE5</accession>
<reference evidence="2" key="1">
    <citation type="submission" date="2021-01" db="EMBL/GenBank/DDBJ databases">
        <authorList>
            <consortium name="Genoscope - CEA"/>
            <person name="William W."/>
        </authorList>
    </citation>
    <scope>NUCLEOTIDE SEQUENCE</scope>
</reference>
<dbReference type="Pfam" id="PF00400">
    <property type="entry name" value="WD40"/>
    <property type="match status" value="1"/>
</dbReference>
<gene>
    <name evidence="2" type="ORF">PPENT_87.1.T0710218</name>
</gene>
<feature type="repeat" description="WD" evidence="1">
    <location>
        <begin position="132"/>
        <end position="164"/>
    </location>
</feature>
<dbReference type="PROSITE" id="PS50082">
    <property type="entry name" value="WD_REPEATS_2"/>
    <property type="match status" value="1"/>
</dbReference>
<dbReference type="PROSITE" id="PS50294">
    <property type="entry name" value="WD_REPEATS_REGION"/>
    <property type="match status" value="1"/>
</dbReference>
<dbReference type="EMBL" id="CAJJDO010000071">
    <property type="protein sequence ID" value="CAD8179365.1"/>
    <property type="molecule type" value="Genomic_DNA"/>
</dbReference>
<proteinExistence type="predicted"/>